<dbReference type="Proteomes" id="UP000030302">
    <property type="component" value="Plasmid unnamed"/>
</dbReference>
<keyword evidence="1" id="KW-0614">Plasmid</keyword>
<gene>
    <name evidence="1" type="ORF">LT85_p030</name>
</gene>
<evidence type="ECO:0000313" key="1">
    <source>
        <dbReference type="EMBL" id="AIY44209.1"/>
    </source>
</evidence>
<dbReference type="AlphaFoldDB" id="A0A0A1FKK4"/>
<reference evidence="2" key="1">
    <citation type="journal article" date="2014" name="Soil Biol. Biochem.">
        <title>Structure and function of bacterial communities in ageing soils: Insights from the Mendocino ecological staircase.</title>
        <authorList>
            <person name="Uroz S."/>
            <person name="Tech J.J."/>
            <person name="Sawaya N.A."/>
            <person name="Frey-Klett P."/>
            <person name="Leveau J.H.J."/>
        </authorList>
    </citation>
    <scope>NUCLEOTIDE SEQUENCE [LARGE SCALE GENOMIC DNA]</scope>
    <source>
        <strain evidence="2">Cal35</strain>
        <plasmid evidence="2">unnamed</plasmid>
    </source>
</reference>
<protein>
    <submittedName>
        <fullName evidence="1">Replication protein</fullName>
    </submittedName>
</protein>
<accession>A0A0A1FKK4</accession>
<geneLocation type="plasmid" evidence="1 2">
    <name>unnamed</name>
</geneLocation>
<dbReference type="EMBL" id="CP009963">
    <property type="protein sequence ID" value="AIY44209.1"/>
    <property type="molecule type" value="Genomic_DNA"/>
</dbReference>
<proteinExistence type="predicted"/>
<keyword evidence="2" id="KW-1185">Reference proteome</keyword>
<name>A0A0A1FKK4_9BURK</name>
<dbReference type="RefSeq" id="WP_040126130.1">
    <property type="nucleotide sequence ID" value="NZ_CP009963.1"/>
</dbReference>
<dbReference type="KEGG" id="care:LT85_p030"/>
<organism evidence="1 2">
    <name type="scientific">Collimonas arenae</name>
    <dbReference type="NCBI Taxonomy" id="279058"/>
    <lineage>
        <taxon>Bacteria</taxon>
        <taxon>Pseudomonadati</taxon>
        <taxon>Pseudomonadota</taxon>
        <taxon>Betaproteobacteria</taxon>
        <taxon>Burkholderiales</taxon>
        <taxon>Oxalobacteraceae</taxon>
        <taxon>Collimonas</taxon>
    </lineage>
</organism>
<evidence type="ECO:0000313" key="2">
    <source>
        <dbReference type="Proteomes" id="UP000030302"/>
    </source>
</evidence>
<sequence length="182" mass="20520">MTTENPSTEVQLASAQKELARLKQGAINAGFIQVSKMYIAEMTDLAQRAPSAHTVLWTLVQQMNKLNAVMISQDSLCKLTKLSSATVKRAVSLLREQQWLEVLKIGTANVYRVNSDVFWQDRADGRWASFHANVILNFEEQDELTKSQPRVRTRHLPLVEADDAVMPTVQPELNFHNATISE</sequence>
<dbReference type="HOGENOM" id="CLU_1479660_0_0_4"/>